<sequence>MNLTIFTAVFMVLVSFNQALGALIHNIPSKKGIIPAEDALATPGAVTEAKQDLEMYCPVCNRLWTDVECPIGHGAQ</sequence>
<protein>
    <submittedName>
        <fullName evidence="2">Secreted protein</fullName>
    </submittedName>
</protein>
<feature type="signal peptide" evidence="1">
    <location>
        <begin position="1"/>
        <end position="21"/>
    </location>
</feature>
<dbReference type="HOGENOM" id="CLU_198490_1_0_1"/>
<reference evidence="3" key="1">
    <citation type="journal article" date="2011" name="Proc. Natl. Acad. Sci. U.S.A.">
        <title>Obligate biotrophy features unraveled by the genomic analysis of rust fungi.</title>
        <authorList>
            <person name="Duplessis S."/>
            <person name="Cuomo C.A."/>
            <person name="Lin Y.-C."/>
            <person name="Aerts A."/>
            <person name="Tisserant E."/>
            <person name="Veneault-Fourrey C."/>
            <person name="Joly D.L."/>
            <person name="Hacquard S."/>
            <person name="Amselem J."/>
            <person name="Cantarel B.L."/>
            <person name="Chiu R."/>
            <person name="Coutinho P.M."/>
            <person name="Feau N."/>
            <person name="Field M."/>
            <person name="Frey P."/>
            <person name="Gelhaye E."/>
            <person name="Goldberg J."/>
            <person name="Grabherr M.G."/>
            <person name="Kodira C.D."/>
            <person name="Kohler A."/>
            <person name="Kuees U."/>
            <person name="Lindquist E.A."/>
            <person name="Lucas S.M."/>
            <person name="Mago R."/>
            <person name="Mauceli E."/>
            <person name="Morin E."/>
            <person name="Murat C."/>
            <person name="Pangilinan J.L."/>
            <person name="Park R."/>
            <person name="Pearson M."/>
            <person name="Quesneville H."/>
            <person name="Rouhier N."/>
            <person name="Sakthikumar S."/>
            <person name="Salamov A.A."/>
            <person name="Schmutz J."/>
            <person name="Selles B."/>
            <person name="Shapiro H."/>
            <person name="Tanguay P."/>
            <person name="Tuskan G.A."/>
            <person name="Henrissat B."/>
            <person name="Van de Peer Y."/>
            <person name="Rouze P."/>
            <person name="Ellis J.G."/>
            <person name="Dodds P.N."/>
            <person name="Schein J.E."/>
            <person name="Zhong S."/>
            <person name="Hamelin R.C."/>
            <person name="Grigoriev I.V."/>
            <person name="Szabo L.J."/>
            <person name="Martin F."/>
        </authorList>
    </citation>
    <scope>NUCLEOTIDE SEQUENCE [LARGE SCALE GENOMIC DNA]</scope>
    <source>
        <strain evidence="3">98AG31 / pathotype 3-4-7</strain>
    </source>
</reference>
<name>F4RU91_MELLP</name>
<proteinExistence type="predicted"/>
<dbReference type="InParanoid" id="F4RU91"/>
<evidence type="ECO:0000256" key="1">
    <source>
        <dbReference type="SAM" id="SignalP"/>
    </source>
</evidence>
<dbReference type="GeneID" id="18926805"/>
<dbReference type="KEGG" id="mlr:MELLADRAFT_124518"/>
<organism evidence="3">
    <name type="scientific">Melampsora larici-populina (strain 98AG31 / pathotype 3-4-7)</name>
    <name type="common">Poplar leaf rust fungus</name>
    <dbReference type="NCBI Taxonomy" id="747676"/>
    <lineage>
        <taxon>Eukaryota</taxon>
        <taxon>Fungi</taxon>
        <taxon>Dikarya</taxon>
        <taxon>Basidiomycota</taxon>
        <taxon>Pucciniomycotina</taxon>
        <taxon>Pucciniomycetes</taxon>
        <taxon>Pucciniales</taxon>
        <taxon>Melampsoraceae</taxon>
        <taxon>Melampsora</taxon>
    </lineage>
</organism>
<evidence type="ECO:0000313" key="3">
    <source>
        <dbReference type="Proteomes" id="UP000001072"/>
    </source>
</evidence>
<evidence type="ECO:0000313" key="2">
    <source>
        <dbReference type="EMBL" id="EGG04041.1"/>
    </source>
</evidence>
<dbReference type="VEuPathDB" id="FungiDB:MELLADRAFT_124518"/>
<keyword evidence="1" id="KW-0732">Signal</keyword>
<gene>
    <name evidence="2" type="ORF">MELLADRAFT_124518</name>
</gene>
<dbReference type="RefSeq" id="XP_007412834.1">
    <property type="nucleotide sequence ID" value="XM_007412772.1"/>
</dbReference>
<accession>F4RU91</accession>
<dbReference type="EMBL" id="GL883121">
    <property type="protein sequence ID" value="EGG04041.1"/>
    <property type="molecule type" value="Genomic_DNA"/>
</dbReference>
<keyword evidence="3" id="KW-1185">Reference proteome</keyword>
<dbReference type="OrthoDB" id="10563166at2759"/>
<feature type="chain" id="PRO_5003321046" evidence="1">
    <location>
        <begin position="22"/>
        <end position="76"/>
    </location>
</feature>
<dbReference type="AlphaFoldDB" id="F4RU91"/>
<dbReference type="Proteomes" id="UP000001072">
    <property type="component" value="Unassembled WGS sequence"/>
</dbReference>